<dbReference type="EMBL" id="BMGJ01000022">
    <property type="protein sequence ID" value="GGD78656.1"/>
    <property type="molecule type" value="Genomic_DNA"/>
</dbReference>
<evidence type="ECO:0000256" key="1">
    <source>
        <dbReference type="SAM" id="Phobius"/>
    </source>
</evidence>
<organism evidence="2 3">
    <name type="scientific">Lacimicrobium alkaliphilum</name>
    <dbReference type="NCBI Taxonomy" id="1526571"/>
    <lineage>
        <taxon>Bacteria</taxon>
        <taxon>Pseudomonadati</taxon>
        <taxon>Pseudomonadota</taxon>
        <taxon>Gammaproteobacteria</taxon>
        <taxon>Alteromonadales</taxon>
        <taxon>Alteromonadaceae</taxon>
        <taxon>Lacimicrobium</taxon>
    </lineage>
</organism>
<proteinExistence type="predicted"/>
<evidence type="ECO:0000313" key="2">
    <source>
        <dbReference type="EMBL" id="GGD78656.1"/>
    </source>
</evidence>
<keyword evidence="3" id="KW-1185">Reference proteome</keyword>
<sequence>MQTKNVFKSLFSFWSSRSLPERFYLVLVTVLLVCLLNYAALFGPDVPDYGKSERQTVATEFRAAWIASVANINWPSEPGLSSQEQKQEAITLIISAR</sequence>
<reference evidence="3" key="1">
    <citation type="journal article" date="2019" name="Int. J. Syst. Evol. Microbiol.">
        <title>The Global Catalogue of Microorganisms (GCM) 10K type strain sequencing project: providing services to taxonomists for standard genome sequencing and annotation.</title>
        <authorList>
            <consortium name="The Broad Institute Genomics Platform"/>
            <consortium name="The Broad Institute Genome Sequencing Center for Infectious Disease"/>
            <person name="Wu L."/>
            <person name="Ma J."/>
        </authorList>
    </citation>
    <scope>NUCLEOTIDE SEQUENCE [LARGE SCALE GENOMIC DNA]</scope>
    <source>
        <strain evidence="3">CGMCC 1.12923</strain>
    </source>
</reference>
<dbReference type="RefSeq" id="WP_099036523.1">
    <property type="nucleotide sequence ID" value="NZ_BMGJ01000022.1"/>
</dbReference>
<keyword evidence="1" id="KW-1133">Transmembrane helix</keyword>
<comment type="caution">
    <text evidence="2">The sequence shown here is derived from an EMBL/GenBank/DDBJ whole genome shotgun (WGS) entry which is preliminary data.</text>
</comment>
<name>A0ABQ1RQS2_9ALTE</name>
<accession>A0ABQ1RQS2</accession>
<evidence type="ECO:0000313" key="3">
    <source>
        <dbReference type="Proteomes" id="UP000614272"/>
    </source>
</evidence>
<dbReference type="Proteomes" id="UP000614272">
    <property type="component" value="Unassembled WGS sequence"/>
</dbReference>
<protein>
    <submittedName>
        <fullName evidence="2">Uncharacterized protein</fullName>
    </submittedName>
</protein>
<gene>
    <name evidence="2" type="ORF">GCM10011357_37050</name>
</gene>
<keyword evidence="1" id="KW-0812">Transmembrane</keyword>
<keyword evidence="1" id="KW-0472">Membrane</keyword>
<feature type="transmembrane region" description="Helical" evidence="1">
    <location>
        <begin position="23"/>
        <end position="42"/>
    </location>
</feature>